<comment type="caution">
    <text evidence="8">The sequence shown here is derived from an EMBL/GenBank/DDBJ whole genome shotgun (WGS) entry which is preliminary data.</text>
</comment>
<dbReference type="EMBL" id="AKKV01000031">
    <property type="protein sequence ID" value="EIT84610.1"/>
    <property type="molecule type" value="Genomic_DNA"/>
</dbReference>
<evidence type="ECO:0000256" key="4">
    <source>
        <dbReference type="PIRSR" id="PIRSR606225-1"/>
    </source>
</evidence>
<dbReference type="GO" id="GO:0003723">
    <property type="term" value="F:RNA binding"/>
    <property type="evidence" value="ECO:0007669"/>
    <property type="project" value="UniProtKB-KW"/>
</dbReference>
<evidence type="ECO:0000313" key="8">
    <source>
        <dbReference type="EMBL" id="EIT84610.1"/>
    </source>
</evidence>
<keyword evidence="9" id="KW-1185">Reference proteome</keyword>
<dbReference type="InterPro" id="IPR006224">
    <property type="entry name" value="PsdUridine_synth_RluA-like_CS"/>
</dbReference>
<evidence type="ECO:0000256" key="2">
    <source>
        <dbReference type="ARBA" id="ARBA00010876"/>
    </source>
</evidence>
<dbReference type="eggNOG" id="COG0564">
    <property type="taxonomic scope" value="Bacteria"/>
</dbReference>
<comment type="function">
    <text evidence="6">Responsible for synthesis of pseudouridine from uracil.</text>
</comment>
<dbReference type="GO" id="GO:0140098">
    <property type="term" value="F:catalytic activity, acting on RNA"/>
    <property type="evidence" value="ECO:0007669"/>
    <property type="project" value="UniProtKB-ARBA"/>
</dbReference>
<dbReference type="InterPro" id="IPR020103">
    <property type="entry name" value="PsdUridine_synth_cat_dom_sf"/>
</dbReference>
<evidence type="ECO:0000256" key="6">
    <source>
        <dbReference type="RuleBase" id="RU362028"/>
    </source>
</evidence>
<dbReference type="PROSITE" id="PS01129">
    <property type="entry name" value="PSI_RLU"/>
    <property type="match status" value="1"/>
</dbReference>
<dbReference type="PANTHER" id="PTHR21600">
    <property type="entry name" value="MITOCHONDRIAL RNA PSEUDOURIDINE SYNTHASE"/>
    <property type="match status" value="1"/>
</dbReference>
<dbReference type="NCBIfam" id="TIGR00005">
    <property type="entry name" value="rluA_subfam"/>
    <property type="match status" value="1"/>
</dbReference>
<evidence type="ECO:0000256" key="5">
    <source>
        <dbReference type="PROSITE-ProRule" id="PRU00182"/>
    </source>
</evidence>
<dbReference type="PROSITE" id="PS50889">
    <property type="entry name" value="S4"/>
    <property type="match status" value="1"/>
</dbReference>
<dbReference type="RefSeq" id="WP_007203040.1">
    <property type="nucleotide sequence ID" value="NZ_AKKV01000031.1"/>
</dbReference>
<gene>
    <name evidence="8" type="ORF">A374_14820</name>
</gene>
<comment type="similarity">
    <text evidence="2 6">Belongs to the pseudouridine synthase RluA family.</text>
</comment>
<dbReference type="PANTHER" id="PTHR21600:SF35">
    <property type="entry name" value="PSEUDOURIDINE SYNTHASE"/>
    <property type="match status" value="1"/>
</dbReference>
<organism evidence="8 9">
    <name type="scientific">Fictibacillus macauensis ZFHKF-1</name>
    <dbReference type="NCBI Taxonomy" id="1196324"/>
    <lineage>
        <taxon>Bacteria</taxon>
        <taxon>Bacillati</taxon>
        <taxon>Bacillota</taxon>
        <taxon>Bacilli</taxon>
        <taxon>Bacillales</taxon>
        <taxon>Fictibacillaceae</taxon>
        <taxon>Fictibacillus</taxon>
    </lineage>
</organism>
<dbReference type="Proteomes" id="UP000004080">
    <property type="component" value="Unassembled WGS sequence"/>
</dbReference>
<keyword evidence="3 6" id="KW-0413">Isomerase</keyword>
<dbReference type="InterPro" id="IPR006225">
    <property type="entry name" value="PsdUridine_synth_RluC/D"/>
</dbReference>
<dbReference type="OrthoDB" id="9807829at2"/>
<evidence type="ECO:0000256" key="3">
    <source>
        <dbReference type="ARBA" id="ARBA00023235"/>
    </source>
</evidence>
<dbReference type="GO" id="GO:0009982">
    <property type="term" value="F:pseudouridine synthase activity"/>
    <property type="evidence" value="ECO:0007669"/>
    <property type="project" value="InterPro"/>
</dbReference>
<dbReference type="Pfam" id="PF00849">
    <property type="entry name" value="PseudoU_synth_2"/>
    <property type="match status" value="1"/>
</dbReference>
<sequence>MAKFVLRWIVEPSQTGLLRDFLRNKQLSKKAVTDIKFSGGKLLVNHQEVTVRKKLSAGDAVEVHFPKEPISEQMIPISMALDILYEDEHLLVVNKEAGLPTIPSRYQKHGSLAQGVLAYYIERGVDATFHGINRLDKDTSGLVMIAKHRFAHSLFSKQQKEKQIKRAYIAIAHGRFVTKKGTIDAPIGRKEDSLIERMVRADGQRAVTHYEVLQENEVRNDSVVKLRLETGRTHQIRVHMAHRHNPLLGDDLYGGRCDHIPRQALHSYEVTFVHPFTAETMTLAAPLPSDMKQLLHETMLE</sequence>
<feature type="domain" description="Pseudouridine synthase RsuA/RluA-like" evidence="7">
    <location>
        <begin position="89"/>
        <end position="242"/>
    </location>
</feature>
<dbReference type="InterPro" id="IPR050188">
    <property type="entry name" value="RluA_PseudoU_synthase"/>
</dbReference>
<dbReference type="InterPro" id="IPR006145">
    <property type="entry name" value="PsdUridine_synth_RsuA/RluA"/>
</dbReference>
<dbReference type="CDD" id="cd02869">
    <property type="entry name" value="PseudoU_synth_RluA_like"/>
    <property type="match status" value="1"/>
</dbReference>
<dbReference type="EC" id="5.4.99.-" evidence="6"/>
<keyword evidence="5" id="KW-0694">RNA-binding</keyword>
<protein>
    <recommendedName>
        <fullName evidence="6">Pseudouridine synthase</fullName>
        <ecNumber evidence="6">5.4.99.-</ecNumber>
    </recommendedName>
</protein>
<comment type="catalytic activity">
    <reaction evidence="1 6">
        <text>a uridine in RNA = a pseudouridine in RNA</text>
        <dbReference type="Rhea" id="RHEA:48348"/>
        <dbReference type="Rhea" id="RHEA-COMP:12068"/>
        <dbReference type="Rhea" id="RHEA-COMP:12069"/>
        <dbReference type="ChEBI" id="CHEBI:65314"/>
        <dbReference type="ChEBI" id="CHEBI:65315"/>
    </reaction>
</comment>
<evidence type="ECO:0000313" key="9">
    <source>
        <dbReference type="Proteomes" id="UP000004080"/>
    </source>
</evidence>
<dbReference type="FunFam" id="3.30.2350.10:FF:000005">
    <property type="entry name" value="Pseudouridine synthase"/>
    <property type="match status" value="1"/>
</dbReference>
<dbReference type="GO" id="GO:0000455">
    <property type="term" value="P:enzyme-directed rRNA pseudouridine synthesis"/>
    <property type="evidence" value="ECO:0007669"/>
    <property type="project" value="TreeGrafter"/>
</dbReference>
<proteinExistence type="inferred from homology"/>
<dbReference type="PATRIC" id="fig|1196324.3.peg.3029"/>
<dbReference type="STRING" id="1196324.A374_14820"/>
<dbReference type="AlphaFoldDB" id="I8UCG0"/>
<reference evidence="8 9" key="1">
    <citation type="journal article" date="2012" name="J. Bacteriol.">
        <title>Genome of Bacillus macauensis ZFHKF-1, a Long-Chain-Forming Bacterium.</title>
        <authorList>
            <person name="Cai L."/>
            <person name="Zhang T."/>
        </authorList>
    </citation>
    <scope>NUCLEOTIDE SEQUENCE [LARGE SCALE GENOMIC DNA]</scope>
    <source>
        <strain evidence="8 9">ZFHKF-1</strain>
    </source>
</reference>
<evidence type="ECO:0000259" key="7">
    <source>
        <dbReference type="Pfam" id="PF00849"/>
    </source>
</evidence>
<feature type="active site" evidence="4">
    <location>
        <position position="136"/>
    </location>
</feature>
<dbReference type="Gene3D" id="3.30.2350.10">
    <property type="entry name" value="Pseudouridine synthase"/>
    <property type="match status" value="1"/>
</dbReference>
<dbReference type="SUPFAM" id="SSF55120">
    <property type="entry name" value="Pseudouridine synthase"/>
    <property type="match status" value="1"/>
</dbReference>
<name>I8UCG0_9BACL</name>
<evidence type="ECO:0000256" key="1">
    <source>
        <dbReference type="ARBA" id="ARBA00000073"/>
    </source>
</evidence>
<accession>I8UCG0</accession>